<sequence>MTHPLIPKAPKGLKTRGRQLWRELHTTYDFTDCPEKLIILEQAARTADVVARLQSIVDAADDLRVKGSQGQPVAAPEVAELRQYRALLTSLLKSLTLPDEEETAGSGKMTRSQLGRLGAQARWGGVTR</sequence>
<accession>A0A7I7PBP0</accession>
<name>A0A7I7PBP0_9MYCO</name>
<dbReference type="EMBL" id="AP022583">
    <property type="protein sequence ID" value="BBY06014.1"/>
    <property type="molecule type" value="Genomic_DNA"/>
</dbReference>
<evidence type="ECO:0000313" key="1">
    <source>
        <dbReference type="EMBL" id="BBY06014.1"/>
    </source>
</evidence>
<dbReference type="Proteomes" id="UP000466894">
    <property type="component" value="Chromosome"/>
</dbReference>
<proteinExistence type="predicted"/>
<organism evidence="1 2">
    <name type="scientific">Mycobacterium noviomagense</name>
    <dbReference type="NCBI Taxonomy" id="459858"/>
    <lineage>
        <taxon>Bacteria</taxon>
        <taxon>Bacillati</taxon>
        <taxon>Actinomycetota</taxon>
        <taxon>Actinomycetes</taxon>
        <taxon>Mycobacteriales</taxon>
        <taxon>Mycobacteriaceae</taxon>
        <taxon>Mycobacterium</taxon>
    </lineage>
</organism>
<reference evidence="1 2" key="1">
    <citation type="journal article" date="2019" name="Emerg. Microbes Infect.">
        <title>Comprehensive subspecies identification of 175 nontuberculous mycobacteria species based on 7547 genomic profiles.</title>
        <authorList>
            <person name="Matsumoto Y."/>
            <person name="Kinjo T."/>
            <person name="Motooka D."/>
            <person name="Nabeya D."/>
            <person name="Jung N."/>
            <person name="Uechi K."/>
            <person name="Horii T."/>
            <person name="Iida T."/>
            <person name="Fujita J."/>
            <person name="Nakamura S."/>
        </authorList>
    </citation>
    <scope>NUCLEOTIDE SEQUENCE [LARGE SCALE GENOMIC DNA]</scope>
    <source>
        <strain evidence="1 2">JCM 16367</strain>
    </source>
</reference>
<evidence type="ECO:0008006" key="3">
    <source>
        <dbReference type="Google" id="ProtNLM"/>
    </source>
</evidence>
<evidence type="ECO:0000313" key="2">
    <source>
        <dbReference type="Proteomes" id="UP000466894"/>
    </source>
</evidence>
<dbReference type="RefSeq" id="WP_083089257.1">
    <property type="nucleotide sequence ID" value="NZ_AP022583.1"/>
</dbReference>
<gene>
    <name evidence="1" type="ORF">MNVI_13320</name>
</gene>
<dbReference type="AlphaFoldDB" id="A0A7I7PBP0"/>
<protein>
    <recommendedName>
        <fullName evidence="3">Terminase</fullName>
    </recommendedName>
</protein>
<dbReference type="KEGG" id="mnv:MNVI_13320"/>
<dbReference type="OrthoDB" id="4426978at2"/>